<sequence length="304" mass="33882">MSSPDISPPMNYPRVVDLLKRRFGDPRALKVTPGRAMPSSQLPEIRLRARKFHDVIERGCRQLADPRDRTTRGNADSAVTGTATRGGKLDLISVKEEVQRCRSVREEDNHPPRRDHRPFKPHPETTRTFAVMNRGGATRKRGVTVKEANRCLNCLLEGHRPNDFHPTADAVDVKEDIISSSVLRDNAAPPNRRNVRPPPTRQLPSHASRNSRKPKPPVPTQPDLPKRIRSRSNGASHGDVLVAAAVAPKEKPFAYLMTKKLLVSAERKQRIPVFVFFDSGSQTSFPPADWSTNCSRHVATGSTS</sequence>
<dbReference type="AlphaFoldDB" id="A0A914HNV5"/>
<evidence type="ECO:0000313" key="3">
    <source>
        <dbReference type="WBParaSite" id="Gr19_v10_g3261.t1"/>
    </source>
</evidence>
<organism evidence="2 3">
    <name type="scientific">Globodera rostochiensis</name>
    <name type="common">Golden nematode worm</name>
    <name type="synonym">Heterodera rostochiensis</name>
    <dbReference type="NCBI Taxonomy" id="31243"/>
    <lineage>
        <taxon>Eukaryota</taxon>
        <taxon>Metazoa</taxon>
        <taxon>Ecdysozoa</taxon>
        <taxon>Nematoda</taxon>
        <taxon>Chromadorea</taxon>
        <taxon>Rhabditida</taxon>
        <taxon>Tylenchina</taxon>
        <taxon>Tylenchomorpha</taxon>
        <taxon>Tylenchoidea</taxon>
        <taxon>Heteroderidae</taxon>
        <taxon>Heteroderinae</taxon>
        <taxon>Globodera</taxon>
    </lineage>
</organism>
<protein>
    <submittedName>
        <fullName evidence="3">Gag-like protein</fullName>
    </submittedName>
</protein>
<feature type="region of interest" description="Disordered" evidence="1">
    <location>
        <begin position="181"/>
        <end position="235"/>
    </location>
</feature>
<feature type="compositionally biased region" description="Basic and acidic residues" evidence="1">
    <location>
        <begin position="102"/>
        <end position="112"/>
    </location>
</feature>
<dbReference type="Proteomes" id="UP000887572">
    <property type="component" value="Unplaced"/>
</dbReference>
<evidence type="ECO:0000313" key="2">
    <source>
        <dbReference type="Proteomes" id="UP000887572"/>
    </source>
</evidence>
<reference evidence="3" key="1">
    <citation type="submission" date="2022-11" db="UniProtKB">
        <authorList>
            <consortium name="WormBaseParasite"/>
        </authorList>
    </citation>
    <scope>IDENTIFICATION</scope>
</reference>
<name>A0A914HNV5_GLORO</name>
<accession>A0A914HNV5</accession>
<dbReference type="WBParaSite" id="Gr19_v10_g3261.t1">
    <property type="protein sequence ID" value="Gr19_v10_g3261.t1"/>
    <property type="gene ID" value="Gr19_v10_g3261"/>
</dbReference>
<feature type="region of interest" description="Disordered" evidence="1">
    <location>
        <begin position="102"/>
        <end position="127"/>
    </location>
</feature>
<evidence type="ECO:0000256" key="1">
    <source>
        <dbReference type="SAM" id="MobiDB-lite"/>
    </source>
</evidence>
<keyword evidence="2" id="KW-1185">Reference proteome</keyword>
<proteinExistence type="predicted"/>